<sequence>MPRRAVGVARRVVQHDADHVAGIVGSGDSGEGDPIHVVEVAAAARVDLLRGTGLAGHLIAGHPGRRPGTLLVAHRIALHHGTQHLAHGLGGLRRHHANVVGARFFGPAAVGCDGGLDNAWGYPHSIVGDGLVHAGHLQQSHRKTLANRKISERTARPLVDWRHQSGALTGQAHAGALSQPELAEHIVIAFRSDTLGKHQRADVGGLSEHPRGGIGHHAVLPSVMHGNTAHLDRARHL</sequence>
<protein>
    <submittedName>
        <fullName evidence="1">Uncharacterized protein</fullName>
    </submittedName>
</protein>
<evidence type="ECO:0000313" key="2">
    <source>
        <dbReference type="Proteomes" id="UP000045842"/>
    </source>
</evidence>
<dbReference type="Proteomes" id="UP000045842">
    <property type="component" value="Unassembled WGS sequence"/>
</dbReference>
<reference evidence="1 2" key="1">
    <citation type="submission" date="2015-03" db="EMBL/GenBank/DDBJ databases">
        <authorList>
            <consortium name="Pathogen Informatics"/>
        </authorList>
    </citation>
    <scope>NUCLEOTIDE SEQUENCE [LARGE SCALE GENOMIC DNA]</scope>
    <source>
        <strain evidence="1 2">G09801536</strain>
    </source>
</reference>
<dbReference type="EMBL" id="CSAD01000729">
    <property type="protein sequence ID" value="COW34875.1"/>
    <property type="molecule type" value="Genomic_DNA"/>
</dbReference>
<accession>A0A655J394</accession>
<organism evidence="1 2">
    <name type="scientific">Mycobacterium tuberculosis</name>
    <dbReference type="NCBI Taxonomy" id="1773"/>
    <lineage>
        <taxon>Bacteria</taxon>
        <taxon>Bacillati</taxon>
        <taxon>Actinomycetota</taxon>
        <taxon>Actinomycetes</taxon>
        <taxon>Mycobacteriales</taxon>
        <taxon>Mycobacteriaceae</taxon>
        <taxon>Mycobacterium</taxon>
        <taxon>Mycobacterium tuberculosis complex</taxon>
    </lineage>
</organism>
<gene>
    <name evidence="1" type="ORF">ERS007679_03693</name>
</gene>
<proteinExistence type="predicted"/>
<name>A0A655J394_MYCTX</name>
<evidence type="ECO:0000313" key="1">
    <source>
        <dbReference type="EMBL" id="COW34875.1"/>
    </source>
</evidence>
<dbReference type="AlphaFoldDB" id="A0A655J394"/>